<dbReference type="Gene3D" id="1.10.287.130">
    <property type="match status" value="1"/>
</dbReference>
<keyword evidence="4" id="KW-0597">Phosphoprotein</keyword>
<keyword evidence="6 12" id="KW-0812">Transmembrane</keyword>
<dbReference type="EC" id="2.7.13.3" evidence="3"/>
<feature type="domain" description="Histidine kinase" evidence="13">
    <location>
        <begin position="90"/>
        <end position="298"/>
    </location>
</feature>
<dbReference type="InterPro" id="IPR005467">
    <property type="entry name" value="His_kinase_dom"/>
</dbReference>
<name>A0A7V6TYN1_9HYPH</name>
<keyword evidence="5" id="KW-0808">Transferase</keyword>
<dbReference type="SMART" id="SM00304">
    <property type="entry name" value="HAMP"/>
    <property type="match status" value="1"/>
</dbReference>
<comment type="catalytic activity">
    <reaction evidence="1">
        <text>ATP + protein L-histidine = ADP + protein N-phospho-L-histidine.</text>
        <dbReference type="EC" id="2.7.13.3"/>
    </reaction>
</comment>
<dbReference type="InterPro" id="IPR003660">
    <property type="entry name" value="HAMP_dom"/>
</dbReference>
<dbReference type="SMART" id="SM00387">
    <property type="entry name" value="HATPase_c"/>
    <property type="match status" value="1"/>
</dbReference>
<dbReference type="InterPro" id="IPR003661">
    <property type="entry name" value="HisK_dim/P_dom"/>
</dbReference>
<evidence type="ECO:0000256" key="1">
    <source>
        <dbReference type="ARBA" id="ARBA00000085"/>
    </source>
</evidence>
<dbReference type="Gene3D" id="3.30.565.10">
    <property type="entry name" value="Histidine kinase-like ATPase, C-terminal domain"/>
    <property type="match status" value="1"/>
</dbReference>
<keyword evidence="7" id="KW-0547">Nucleotide-binding</keyword>
<dbReference type="GO" id="GO:0000155">
    <property type="term" value="F:phosphorelay sensor kinase activity"/>
    <property type="evidence" value="ECO:0007669"/>
    <property type="project" value="InterPro"/>
</dbReference>
<evidence type="ECO:0000259" key="14">
    <source>
        <dbReference type="PROSITE" id="PS50885"/>
    </source>
</evidence>
<evidence type="ECO:0000256" key="10">
    <source>
        <dbReference type="ARBA" id="ARBA00022989"/>
    </source>
</evidence>
<dbReference type="GO" id="GO:0005886">
    <property type="term" value="C:plasma membrane"/>
    <property type="evidence" value="ECO:0007669"/>
    <property type="project" value="TreeGrafter"/>
</dbReference>
<evidence type="ECO:0000256" key="7">
    <source>
        <dbReference type="ARBA" id="ARBA00022741"/>
    </source>
</evidence>
<comment type="caution">
    <text evidence="15">The sequence shown here is derived from an EMBL/GenBank/DDBJ whole genome shotgun (WGS) entry which is preliminary data.</text>
</comment>
<dbReference type="Pfam" id="PF00512">
    <property type="entry name" value="HisKA"/>
    <property type="match status" value="1"/>
</dbReference>
<dbReference type="AlphaFoldDB" id="A0A7V6TYN1"/>
<evidence type="ECO:0000256" key="5">
    <source>
        <dbReference type="ARBA" id="ARBA00022679"/>
    </source>
</evidence>
<keyword evidence="10 12" id="KW-1133">Transmembrane helix</keyword>
<dbReference type="Pfam" id="PF00672">
    <property type="entry name" value="HAMP"/>
    <property type="match status" value="1"/>
</dbReference>
<dbReference type="PROSITE" id="PS50109">
    <property type="entry name" value="HIS_KIN"/>
    <property type="match status" value="1"/>
</dbReference>
<evidence type="ECO:0000256" key="2">
    <source>
        <dbReference type="ARBA" id="ARBA00004141"/>
    </source>
</evidence>
<dbReference type="PANTHER" id="PTHR45436:SF14">
    <property type="entry name" value="SENSOR PROTEIN QSEC"/>
    <property type="match status" value="1"/>
</dbReference>
<dbReference type="SUPFAM" id="SSF55874">
    <property type="entry name" value="ATPase domain of HSP90 chaperone/DNA topoisomerase II/histidine kinase"/>
    <property type="match status" value="1"/>
</dbReference>
<dbReference type="Pfam" id="PF02518">
    <property type="entry name" value="HATPase_c"/>
    <property type="match status" value="1"/>
</dbReference>
<dbReference type="EMBL" id="DUMN01000162">
    <property type="protein sequence ID" value="HHV67055.1"/>
    <property type="molecule type" value="Genomic_DNA"/>
</dbReference>
<evidence type="ECO:0000256" key="12">
    <source>
        <dbReference type="SAM" id="Phobius"/>
    </source>
</evidence>
<dbReference type="InterPro" id="IPR036097">
    <property type="entry name" value="HisK_dim/P_sf"/>
</dbReference>
<evidence type="ECO:0000313" key="15">
    <source>
        <dbReference type="EMBL" id="HHV67055.1"/>
    </source>
</evidence>
<evidence type="ECO:0000256" key="4">
    <source>
        <dbReference type="ARBA" id="ARBA00022553"/>
    </source>
</evidence>
<dbReference type="SMART" id="SM00388">
    <property type="entry name" value="HisKA"/>
    <property type="match status" value="1"/>
</dbReference>
<dbReference type="CDD" id="cd00082">
    <property type="entry name" value="HisKA"/>
    <property type="match status" value="1"/>
</dbReference>
<keyword evidence="11" id="KW-0902">Two-component regulatory system</keyword>
<feature type="transmembrane region" description="Helical" evidence="12">
    <location>
        <begin position="6"/>
        <end position="29"/>
    </location>
</feature>
<organism evidence="15 16">
    <name type="scientific">Brucella intermedia</name>
    <dbReference type="NCBI Taxonomy" id="94625"/>
    <lineage>
        <taxon>Bacteria</taxon>
        <taxon>Pseudomonadati</taxon>
        <taxon>Pseudomonadota</taxon>
        <taxon>Alphaproteobacteria</taxon>
        <taxon>Hyphomicrobiales</taxon>
        <taxon>Brucellaceae</taxon>
        <taxon>Brucella/Ochrobactrum group</taxon>
        <taxon>Brucella</taxon>
    </lineage>
</organism>
<proteinExistence type="predicted"/>
<evidence type="ECO:0000256" key="3">
    <source>
        <dbReference type="ARBA" id="ARBA00012438"/>
    </source>
</evidence>
<keyword evidence="12" id="KW-0472">Membrane</keyword>
<dbReference type="Proteomes" id="UP000551563">
    <property type="component" value="Unassembled WGS sequence"/>
</dbReference>
<dbReference type="InterPro" id="IPR036890">
    <property type="entry name" value="HATPase_C_sf"/>
</dbReference>
<evidence type="ECO:0000256" key="6">
    <source>
        <dbReference type="ARBA" id="ARBA00022692"/>
    </source>
</evidence>
<keyword evidence="9" id="KW-0067">ATP-binding</keyword>
<dbReference type="PANTHER" id="PTHR45436">
    <property type="entry name" value="SENSOR HISTIDINE KINASE YKOH"/>
    <property type="match status" value="1"/>
</dbReference>
<evidence type="ECO:0000313" key="16">
    <source>
        <dbReference type="Proteomes" id="UP000551563"/>
    </source>
</evidence>
<comment type="subcellular location">
    <subcellularLocation>
        <location evidence="2">Membrane</location>
        <topology evidence="2">Multi-pass membrane protein</topology>
    </subcellularLocation>
</comment>
<feature type="domain" description="HAMP" evidence="14">
    <location>
        <begin position="30"/>
        <end position="82"/>
    </location>
</feature>
<evidence type="ECO:0000256" key="11">
    <source>
        <dbReference type="ARBA" id="ARBA00023012"/>
    </source>
</evidence>
<dbReference type="CDD" id="cd00075">
    <property type="entry name" value="HATPase"/>
    <property type="match status" value="1"/>
</dbReference>
<evidence type="ECO:0000259" key="13">
    <source>
        <dbReference type="PROSITE" id="PS50109"/>
    </source>
</evidence>
<accession>A0A7V6TYN1</accession>
<dbReference type="InterPro" id="IPR003594">
    <property type="entry name" value="HATPase_dom"/>
</dbReference>
<dbReference type="GO" id="GO:0005524">
    <property type="term" value="F:ATP binding"/>
    <property type="evidence" value="ECO:0007669"/>
    <property type="project" value="UniProtKB-KW"/>
</dbReference>
<dbReference type="PROSITE" id="PS50885">
    <property type="entry name" value="HAMP"/>
    <property type="match status" value="1"/>
</dbReference>
<evidence type="ECO:0000256" key="9">
    <source>
        <dbReference type="ARBA" id="ARBA00022840"/>
    </source>
</evidence>
<protein>
    <recommendedName>
        <fullName evidence="3">histidine kinase</fullName>
        <ecNumber evidence="3">2.7.13.3</ecNumber>
    </recommendedName>
</protein>
<sequence length="298" mass="31700">MTAGRLLLGLSLPLAVIVPLGLIGIWVIVRLSMTPVRTFRSQIEARGGGDLTPIDAEDLPSEIGPVAKAVNHLLDRLTRTLQAERSLAAKSAHELRTPVAAALAQAQRMIVQAPDDATRERAEDMQTALRRLSRLTEKLMQLARAEGGRLLAEAPVEIGAILRMVVNEFDGQAETVGRIDLALPDAPVFASIDADAFAILARNLIENALKHGVRDEPVAVTLSADGCLRVTNAGPVVPSAVLARLSEPFERGQALVRGAGLGLAIARTIAAGTNGRIELQSPASGRIDGFEARFFIDK</sequence>
<gene>
    <name evidence="15" type="ORF">GXX48_05355</name>
</gene>
<keyword evidence="8" id="KW-0418">Kinase</keyword>
<evidence type="ECO:0000256" key="8">
    <source>
        <dbReference type="ARBA" id="ARBA00022777"/>
    </source>
</evidence>
<reference evidence="15 16" key="1">
    <citation type="journal article" date="2020" name="Biotechnol. Biofuels">
        <title>New insights from the biogas microbiome by comprehensive genome-resolved metagenomics of nearly 1600 species originating from multiple anaerobic digesters.</title>
        <authorList>
            <person name="Campanaro S."/>
            <person name="Treu L."/>
            <person name="Rodriguez-R L.M."/>
            <person name="Kovalovszki A."/>
            <person name="Ziels R.M."/>
            <person name="Maus I."/>
            <person name="Zhu X."/>
            <person name="Kougias P.G."/>
            <person name="Basile A."/>
            <person name="Luo G."/>
            <person name="Schluter A."/>
            <person name="Konstantinidis K.T."/>
            <person name="Angelidaki I."/>
        </authorList>
    </citation>
    <scope>NUCLEOTIDE SEQUENCE [LARGE SCALE GENOMIC DNA]</scope>
    <source>
        <strain evidence="15">AS04akNAM_66</strain>
    </source>
</reference>
<dbReference type="InterPro" id="IPR050428">
    <property type="entry name" value="TCS_sensor_his_kinase"/>
</dbReference>
<dbReference type="SUPFAM" id="SSF47384">
    <property type="entry name" value="Homodimeric domain of signal transducing histidine kinase"/>
    <property type="match status" value="1"/>
</dbReference>